<gene>
    <name evidence="2" type="ORF">HMN09_00355600</name>
</gene>
<comment type="caution">
    <text evidence="2">The sequence shown here is derived from an EMBL/GenBank/DDBJ whole genome shotgun (WGS) entry which is preliminary data.</text>
</comment>
<name>A0A8H6WH53_MYCCL</name>
<evidence type="ECO:0000313" key="3">
    <source>
        <dbReference type="Proteomes" id="UP000613580"/>
    </source>
</evidence>
<accession>A0A8H6WH53</accession>
<dbReference type="OrthoDB" id="2978399at2759"/>
<sequence length="345" mass="37769">MTNGATVSVSPSDGPTAYIWYLVQWQSLSAASALFGNGLFMLLFILALAYLFRTPPNGHQIPGRTILRVTAIVLASFALVQVTMDVVLAALVSNALTDRILDSQTPRTVMRAYNMLYLVRQGMLALNNLVADALFLYRCKLVWGPHRLTRYIVGGLSFLILATAAVAVVTIYYKLNIHIPFGVALGTNVILLGLTAGRIWYKGREAEPLMGRALRTRWRAAVTIILESSLLYVVANVVYMASQTNDTNVLSNFQAICWGALAQVVNIVPMMMIVRVALGSNAAEPDPEQSGRNAVITIDLPMGPPPTMDSVETWNMKSRGEVSLAGATIVERDTSHDWTKPKEWA</sequence>
<dbReference type="AlphaFoldDB" id="A0A8H6WH53"/>
<feature type="transmembrane region" description="Helical" evidence="1">
    <location>
        <begin position="179"/>
        <end position="201"/>
    </location>
</feature>
<feature type="transmembrane region" description="Helical" evidence="1">
    <location>
        <begin position="117"/>
        <end position="139"/>
    </location>
</feature>
<reference evidence="2" key="1">
    <citation type="submission" date="2020-05" db="EMBL/GenBank/DDBJ databases">
        <title>Mycena genomes resolve the evolution of fungal bioluminescence.</title>
        <authorList>
            <person name="Tsai I.J."/>
        </authorList>
    </citation>
    <scope>NUCLEOTIDE SEQUENCE</scope>
    <source>
        <strain evidence="2">110903Hualien_Pintung</strain>
    </source>
</reference>
<dbReference type="EMBL" id="JACAZE010000004">
    <property type="protein sequence ID" value="KAF7318464.1"/>
    <property type="molecule type" value="Genomic_DNA"/>
</dbReference>
<evidence type="ECO:0000313" key="2">
    <source>
        <dbReference type="EMBL" id="KAF7318464.1"/>
    </source>
</evidence>
<feature type="transmembrane region" description="Helical" evidence="1">
    <location>
        <begin position="221"/>
        <end position="241"/>
    </location>
</feature>
<keyword evidence="1" id="KW-0812">Transmembrane</keyword>
<keyword evidence="1" id="KW-1133">Transmembrane helix</keyword>
<dbReference type="Proteomes" id="UP000613580">
    <property type="component" value="Unassembled WGS sequence"/>
</dbReference>
<feature type="transmembrane region" description="Helical" evidence="1">
    <location>
        <begin position="253"/>
        <end position="274"/>
    </location>
</feature>
<keyword evidence="3" id="KW-1185">Reference proteome</keyword>
<feature type="transmembrane region" description="Helical" evidence="1">
    <location>
        <begin position="72"/>
        <end position="97"/>
    </location>
</feature>
<organism evidence="2 3">
    <name type="scientific">Mycena chlorophos</name>
    <name type="common">Agaric fungus</name>
    <name type="synonym">Agaricus chlorophos</name>
    <dbReference type="NCBI Taxonomy" id="658473"/>
    <lineage>
        <taxon>Eukaryota</taxon>
        <taxon>Fungi</taxon>
        <taxon>Dikarya</taxon>
        <taxon>Basidiomycota</taxon>
        <taxon>Agaricomycotina</taxon>
        <taxon>Agaricomycetes</taxon>
        <taxon>Agaricomycetidae</taxon>
        <taxon>Agaricales</taxon>
        <taxon>Marasmiineae</taxon>
        <taxon>Mycenaceae</taxon>
        <taxon>Mycena</taxon>
    </lineage>
</organism>
<proteinExistence type="predicted"/>
<keyword evidence="1" id="KW-0472">Membrane</keyword>
<feature type="transmembrane region" description="Helical" evidence="1">
    <location>
        <begin position="151"/>
        <end position="173"/>
    </location>
</feature>
<protein>
    <submittedName>
        <fullName evidence="2">Uncharacterized protein</fullName>
    </submittedName>
</protein>
<feature type="transmembrane region" description="Helical" evidence="1">
    <location>
        <begin position="30"/>
        <end position="52"/>
    </location>
</feature>
<evidence type="ECO:0000256" key="1">
    <source>
        <dbReference type="SAM" id="Phobius"/>
    </source>
</evidence>